<accession>A0A642V9H9</accession>
<keyword evidence="3" id="KW-0963">Cytoplasm</keyword>
<reference evidence="5" key="1">
    <citation type="journal article" date="2019" name="G3 (Bethesda)">
        <title>Genome Assemblies of Two Rare Opportunistic Yeast Pathogens: Diutina rugosa (syn. Candida rugosa) and Trichomonascus ciferrii (syn. Candida ciferrii).</title>
        <authorList>
            <person name="Mixao V."/>
            <person name="Saus E."/>
            <person name="Hansen A.P."/>
            <person name="Lass-Florl C."/>
            <person name="Gabaldon T."/>
        </authorList>
    </citation>
    <scope>NUCLEOTIDE SEQUENCE</scope>
    <source>
        <strain evidence="5">CBS 4856</strain>
    </source>
</reference>
<keyword evidence="2 3" id="KW-0143">Chaperone</keyword>
<evidence type="ECO:0000256" key="2">
    <source>
        <dbReference type="ARBA" id="ARBA00023186"/>
    </source>
</evidence>
<dbReference type="SUPFAM" id="SSF46988">
    <property type="entry name" value="Tubulin chaperone cofactor A"/>
    <property type="match status" value="1"/>
</dbReference>
<evidence type="ECO:0000256" key="3">
    <source>
        <dbReference type="RuleBase" id="RU364030"/>
    </source>
</evidence>
<dbReference type="InterPro" id="IPR036126">
    <property type="entry name" value="TBCA_sf"/>
</dbReference>
<keyword evidence="6" id="KW-1185">Reference proteome</keyword>
<dbReference type="EMBL" id="SWFS01000097">
    <property type="protein sequence ID" value="KAA8916488.1"/>
    <property type="molecule type" value="Genomic_DNA"/>
</dbReference>
<comment type="subunit">
    <text evidence="3">Supercomplex made of cofactors A to E. Cofactors A and D function by capturing and stabilizing tubulin in a quasi-native conformation. Cofactor E binds to the cofactor D-tubulin complex; interaction with cofactor C then causes the release of tubulin polypeptides that are committed to the native state.</text>
</comment>
<keyword evidence="4" id="KW-0175">Coiled coil</keyword>
<proteinExistence type="inferred from homology"/>
<dbReference type="GO" id="GO:0007023">
    <property type="term" value="P:post-chaperonin tubulin folding pathway"/>
    <property type="evidence" value="ECO:0007669"/>
    <property type="project" value="UniProtKB-UniRule"/>
</dbReference>
<dbReference type="Gene3D" id="1.20.58.90">
    <property type="match status" value="1"/>
</dbReference>
<dbReference type="Proteomes" id="UP000761534">
    <property type="component" value="Unassembled WGS sequence"/>
</dbReference>
<comment type="similarity">
    <text evidence="1 3">Belongs to the TBCA family.</text>
</comment>
<comment type="subcellular location">
    <subcellularLocation>
        <location evidence="3">Cytoplasm</location>
        <location evidence="3">Cytoskeleton</location>
    </subcellularLocation>
</comment>
<evidence type="ECO:0000313" key="5">
    <source>
        <dbReference type="EMBL" id="KAA8916488.1"/>
    </source>
</evidence>
<dbReference type="VEuPathDB" id="FungiDB:TRICI_001351"/>
<name>A0A642V9H9_9ASCO</name>
<evidence type="ECO:0000313" key="6">
    <source>
        <dbReference type="Proteomes" id="UP000761534"/>
    </source>
</evidence>
<organism evidence="5 6">
    <name type="scientific">Trichomonascus ciferrii</name>
    <dbReference type="NCBI Taxonomy" id="44093"/>
    <lineage>
        <taxon>Eukaryota</taxon>
        <taxon>Fungi</taxon>
        <taxon>Dikarya</taxon>
        <taxon>Ascomycota</taxon>
        <taxon>Saccharomycotina</taxon>
        <taxon>Dipodascomycetes</taxon>
        <taxon>Dipodascales</taxon>
        <taxon>Trichomonascaceae</taxon>
        <taxon>Trichomonascus</taxon>
        <taxon>Trichomonascus ciferrii complex</taxon>
    </lineage>
</organism>
<evidence type="ECO:0000256" key="1">
    <source>
        <dbReference type="ARBA" id="ARBA00006806"/>
    </source>
</evidence>
<gene>
    <name evidence="5" type="ORF">TRICI_001351</name>
</gene>
<evidence type="ECO:0000256" key="4">
    <source>
        <dbReference type="SAM" id="Coils"/>
    </source>
</evidence>
<dbReference type="PANTHER" id="PTHR21500:SF0">
    <property type="entry name" value="TUBULIN-SPECIFIC CHAPERONE A"/>
    <property type="match status" value="1"/>
</dbReference>
<keyword evidence="3" id="KW-0206">Cytoskeleton</keyword>
<keyword evidence="3" id="KW-0493">Microtubule</keyword>
<sequence length="103" mass="11824">MAPSQLQIKVNALKRLMKEQALYKKEAESDAKRVEQAKEEGKDEYEIKKMNEVLQETQQMVPELNKKIQTTLNGLKDLLSSDIDEDTTAAKEVVQEAEQFLQN</sequence>
<dbReference type="AlphaFoldDB" id="A0A642V9H9"/>
<protein>
    <recommendedName>
        <fullName evidence="3">Tubulin-specific chaperone A</fullName>
    </recommendedName>
</protein>
<dbReference type="GO" id="GO:0048487">
    <property type="term" value="F:beta-tubulin binding"/>
    <property type="evidence" value="ECO:0007669"/>
    <property type="project" value="InterPro"/>
</dbReference>
<dbReference type="OrthoDB" id="296187at2759"/>
<dbReference type="GO" id="GO:0005829">
    <property type="term" value="C:cytosol"/>
    <property type="evidence" value="ECO:0007669"/>
    <property type="project" value="TreeGrafter"/>
</dbReference>
<feature type="coiled-coil region" evidence="4">
    <location>
        <begin position="24"/>
        <end position="67"/>
    </location>
</feature>
<dbReference type="Pfam" id="PF02970">
    <property type="entry name" value="TBCA"/>
    <property type="match status" value="1"/>
</dbReference>
<dbReference type="GO" id="GO:0007021">
    <property type="term" value="P:tubulin complex assembly"/>
    <property type="evidence" value="ECO:0007669"/>
    <property type="project" value="UniProtKB-UniRule"/>
</dbReference>
<dbReference type="InterPro" id="IPR004226">
    <property type="entry name" value="TBCA"/>
</dbReference>
<dbReference type="PANTHER" id="PTHR21500">
    <property type="entry name" value="TUBULIN-SPECIFIC CHAPERONE A"/>
    <property type="match status" value="1"/>
</dbReference>
<dbReference type="GO" id="GO:0005874">
    <property type="term" value="C:microtubule"/>
    <property type="evidence" value="ECO:0007669"/>
    <property type="project" value="UniProtKB-KW"/>
</dbReference>
<comment type="caution">
    <text evidence="5">The sequence shown here is derived from an EMBL/GenBank/DDBJ whole genome shotgun (WGS) entry which is preliminary data.</text>
</comment>